<dbReference type="PROSITE" id="PS50075">
    <property type="entry name" value="CARRIER"/>
    <property type="match status" value="1"/>
</dbReference>
<dbReference type="InterPro" id="IPR009081">
    <property type="entry name" value="PP-bd_ACP"/>
</dbReference>
<sequence length="84" mass="8955">MKDHVSIEAIVINALKALVESEGLKVDITRASIMADDLGVDSTELVFILLEIENQTAQALKDIDYGRISTVGDLIDAAQEAAGV</sequence>
<dbReference type="EMBL" id="CP065748">
    <property type="protein sequence ID" value="QPS82859.1"/>
    <property type="molecule type" value="Genomic_DNA"/>
</dbReference>
<dbReference type="GeneID" id="83665021"/>
<dbReference type="InterPro" id="IPR036736">
    <property type="entry name" value="ACP-like_sf"/>
</dbReference>
<keyword evidence="3" id="KW-1185">Reference proteome</keyword>
<evidence type="ECO:0000313" key="3">
    <source>
        <dbReference type="Proteomes" id="UP000595064"/>
    </source>
</evidence>
<dbReference type="KEGG" id="dla:I6G47_07210"/>
<evidence type="ECO:0000313" key="2">
    <source>
        <dbReference type="EMBL" id="QPS82859.1"/>
    </source>
</evidence>
<accession>A0A7T2YW41</accession>
<proteinExistence type="predicted"/>
<protein>
    <recommendedName>
        <fullName evidence="1">Carrier domain-containing protein</fullName>
    </recommendedName>
</protein>
<dbReference type="Gene3D" id="1.10.1200.10">
    <property type="entry name" value="ACP-like"/>
    <property type="match status" value="1"/>
</dbReference>
<organism evidence="2 3">
    <name type="scientific">Delftia lacustris</name>
    <dbReference type="NCBI Taxonomy" id="558537"/>
    <lineage>
        <taxon>Bacteria</taxon>
        <taxon>Pseudomonadati</taxon>
        <taxon>Pseudomonadota</taxon>
        <taxon>Betaproteobacteria</taxon>
        <taxon>Burkholderiales</taxon>
        <taxon>Comamonadaceae</taxon>
        <taxon>Delftia</taxon>
    </lineage>
</organism>
<dbReference type="SUPFAM" id="SSF47336">
    <property type="entry name" value="ACP-like"/>
    <property type="match status" value="1"/>
</dbReference>
<reference evidence="2 3" key="1">
    <citation type="submission" date="2020-12" db="EMBL/GenBank/DDBJ databases">
        <title>FDA dAtabase for Regulatory Grade micrObial Sequences (FDA-ARGOS): Supporting development and validation of Infectious Disease Dx tests.</title>
        <authorList>
            <person name="Sproer C."/>
            <person name="Gronow S."/>
            <person name="Severitt S."/>
            <person name="Schroder I."/>
            <person name="Tallon L."/>
            <person name="Sadzewicz L."/>
            <person name="Zhao X."/>
            <person name="Boylan J."/>
            <person name="Ott S."/>
            <person name="Bowen H."/>
            <person name="Vavikolanu K."/>
            <person name="Mehta A."/>
            <person name="Aluvathingal J."/>
            <person name="Nadendla S."/>
            <person name="Lowell S."/>
            <person name="Myers T."/>
            <person name="Yan Y."/>
            <person name="Sichtig H."/>
        </authorList>
    </citation>
    <scope>NUCLEOTIDE SEQUENCE [LARGE SCALE GENOMIC DNA]</scope>
    <source>
        <strain evidence="2 3">FDAARGOS_890</strain>
    </source>
</reference>
<dbReference type="AlphaFoldDB" id="A0A7T2YW41"/>
<dbReference type="RefSeq" id="WP_016446728.1">
    <property type="nucleotide sequence ID" value="NZ_CP065748.1"/>
</dbReference>
<evidence type="ECO:0000259" key="1">
    <source>
        <dbReference type="PROSITE" id="PS50075"/>
    </source>
</evidence>
<gene>
    <name evidence="2" type="ORF">I6G47_07210</name>
</gene>
<dbReference type="Proteomes" id="UP000595064">
    <property type="component" value="Chromosome"/>
</dbReference>
<name>A0A7T2YW41_9BURK</name>
<feature type="domain" description="Carrier" evidence="1">
    <location>
        <begin position="5"/>
        <end position="82"/>
    </location>
</feature>